<dbReference type="AlphaFoldDB" id="A0A8H6IFL0"/>
<evidence type="ECO:0008006" key="4">
    <source>
        <dbReference type="Google" id="ProtNLM"/>
    </source>
</evidence>
<dbReference type="EMBL" id="JACGCI010000006">
    <property type="protein sequence ID" value="KAF6763287.1"/>
    <property type="molecule type" value="Genomic_DNA"/>
</dbReference>
<reference evidence="2 3" key="1">
    <citation type="submission" date="2020-07" db="EMBL/GenBank/DDBJ databases">
        <title>Comparative genomics of pyrophilous fungi reveals a link between fire events and developmental genes.</title>
        <authorList>
            <consortium name="DOE Joint Genome Institute"/>
            <person name="Steindorff A.S."/>
            <person name="Carver A."/>
            <person name="Calhoun S."/>
            <person name="Stillman K."/>
            <person name="Liu H."/>
            <person name="Lipzen A."/>
            <person name="Pangilinan J."/>
            <person name="Labutti K."/>
            <person name="Bruns T.D."/>
            <person name="Grigoriev I.V."/>
        </authorList>
    </citation>
    <scope>NUCLEOTIDE SEQUENCE [LARGE SCALE GENOMIC DNA]</scope>
    <source>
        <strain evidence="2 3">CBS 144469</strain>
    </source>
</reference>
<keyword evidence="1" id="KW-0472">Membrane</keyword>
<comment type="caution">
    <text evidence="2">The sequence shown here is derived from an EMBL/GenBank/DDBJ whole genome shotgun (WGS) entry which is preliminary data.</text>
</comment>
<feature type="transmembrane region" description="Helical" evidence="1">
    <location>
        <begin position="48"/>
        <end position="71"/>
    </location>
</feature>
<accession>A0A8H6IFL0</accession>
<gene>
    <name evidence="2" type="ORF">DFP72DRAFT_875264</name>
</gene>
<feature type="transmembrane region" description="Helical" evidence="1">
    <location>
        <begin position="12"/>
        <end position="28"/>
    </location>
</feature>
<protein>
    <recommendedName>
        <fullName evidence="4">Transmembrane protein</fullName>
    </recommendedName>
</protein>
<evidence type="ECO:0000313" key="3">
    <source>
        <dbReference type="Proteomes" id="UP000521943"/>
    </source>
</evidence>
<dbReference type="Proteomes" id="UP000521943">
    <property type="component" value="Unassembled WGS sequence"/>
</dbReference>
<organism evidence="2 3">
    <name type="scientific">Ephemerocybe angulata</name>
    <dbReference type="NCBI Taxonomy" id="980116"/>
    <lineage>
        <taxon>Eukaryota</taxon>
        <taxon>Fungi</taxon>
        <taxon>Dikarya</taxon>
        <taxon>Basidiomycota</taxon>
        <taxon>Agaricomycotina</taxon>
        <taxon>Agaricomycetes</taxon>
        <taxon>Agaricomycetidae</taxon>
        <taxon>Agaricales</taxon>
        <taxon>Agaricineae</taxon>
        <taxon>Psathyrellaceae</taxon>
        <taxon>Ephemerocybe</taxon>
    </lineage>
</organism>
<evidence type="ECO:0000256" key="1">
    <source>
        <dbReference type="SAM" id="Phobius"/>
    </source>
</evidence>
<evidence type="ECO:0000313" key="2">
    <source>
        <dbReference type="EMBL" id="KAF6763287.1"/>
    </source>
</evidence>
<keyword evidence="1" id="KW-1133">Transmembrane helix</keyword>
<name>A0A8H6IFL0_9AGAR</name>
<sequence length="85" mass="9932">MHRFKPQRMDFVVVLYNTFVRSFVRGWGGGHVDGYLVFFLPVPIPFPALTFLVSFSFPFPFCFFELACLLLPGLKRTSRLKHKVF</sequence>
<keyword evidence="1" id="KW-0812">Transmembrane</keyword>
<keyword evidence="3" id="KW-1185">Reference proteome</keyword>
<proteinExistence type="predicted"/>